<dbReference type="UniPathway" id="UPA00575"/>
<accession>A0A133XUS3</accession>
<dbReference type="GO" id="GO:0032259">
    <property type="term" value="P:methylation"/>
    <property type="evidence" value="ECO:0007669"/>
    <property type="project" value="UniProtKB-KW"/>
</dbReference>
<dbReference type="InterPro" id="IPR000398">
    <property type="entry name" value="Thymidylate_synthase"/>
</dbReference>
<feature type="active site" description="Nucleophile" evidence="4">
    <location>
        <position position="241"/>
    </location>
</feature>
<dbReference type="HAMAP" id="MF_00008">
    <property type="entry name" value="Thymidy_synth_bact"/>
    <property type="match status" value="1"/>
</dbReference>
<comment type="subcellular location">
    <subcellularLocation>
        <location evidence="4">Cytoplasm</location>
    </subcellularLocation>
</comment>
<dbReference type="GO" id="GO:0006231">
    <property type="term" value="P:dTMP biosynthetic process"/>
    <property type="evidence" value="ECO:0007669"/>
    <property type="project" value="UniProtKB-UniRule"/>
</dbReference>
<evidence type="ECO:0000313" key="7">
    <source>
        <dbReference type="EMBL" id="KXB34695.1"/>
    </source>
</evidence>
<dbReference type="PANTHER" id="PTHR11548">
    <property type="entry name" value="THYMIDYLATE SYNTHASE 1"/>
    <property type="match status" value="1"/>
</dbReference>
<dbReference type="Gene3D" id="3.30.572.10">
    <property type="entry name" value="Thymidylate synthase/dCMP hydroxymethylase domain"/>
    <property type="match status" value="1"/>
</dbReference>
<organism evidence="7 8">
    <name type="scientific">Atopobium deltae</name>
    <dbReference type="NCBI Taxonomy" id="1393034"/>
    <lineage>
        <taxon>Bacteria</taxon>
        <taxon>Bacillati</taxon>
        <taxon>Actinomycetota</taxon>
        <taxon>Coriobacteriia</taxon>
        <taxon>Coriobacteriales</taxon>
        <taxon>Atopobiaceae</taxon>
        <taxon>Atopobium</taxon>
    </lineage>
</organism>
<dbReference type="NCBIfam" id="TIGR03284">
    <property type="entry name" value="thym_sym"/>
    <property type="match status" value="1"/>
</dbReference>
<keyword evidence="4" id="KW-0545">Nucleotide biosynthesis</keyword>
<reference evidence="8" key="1">
    <citation type="submission" date="2016-01" db="EMBL/GenBank/DDBJ databases">
        <authorList>
            <person name="Mitreva M."/>
            <person name="Pepin K.H."/>
            <person name="Mihindukulasuriya K.A."/>
            <person name="Fulton R."/>
            <person name="Fronick C."/>
            <person name="O'Laughlin M."/>
            <person name="Miner T."/>
            <person name="Herter B."/>
            <person name="Rosa B.A."/>
            <person name="Cordes M."/>
            <person name="Tomlinson C."/>
            <person name="Wollam A."/>
            <person name="Palsikar V.B."/>
            <person name="Mardis E.R."/>
            <person name="Wilson R.K."/>
        </authorList>
    </citation>
    <scope>NUCLEOTIDE SEQUENCE [LARGE SCALE GENOMIC DNA]</scope>
    <source>
        <strain evidence="8">DNF00019</strain>
    </source>
</reference>
<keyword evidence="2 4" id="KW-0489">Methyltransferase</keyword>
<evidence type="ECO:0000259" key="6">
    <source>
        <dbReference type="Pfam" id="PF00303"/>
    </source>
</evidence>
<evidence type="ECO:0000256" key="4">
    <source>
        <dbReference type="HAMAP-Rule" id="MF_00008"/>
    </source>
</evidence>
<evidence type="ECO:0000256" key="2">
    <source>
        <dbReference type="ARBA" id="ARBA00022603"/>
    </source>
</evidence>
<dbReference type="AlphaFoldDB" id="A0A133XUS3"/>
<dbReference type="Pfam" id="PF00303">
    <property type="entry name" value="Thymidylat_synt"/>
    <property type="match status" value="1"/>
</dbReference>
<gene>
    <name evidence="4" type="primary">thyA</name>
    <name evidence="7" type="ORF">HMPREF3192_00794</name>
</gene>
<dbReference type="SUPFAM" id="SSF55831">
    <property type="entry name" value="Thymidylate synthase/dCMP hydroxymethylase"/>
    <property type="match status" value="1"/>
</dbReference>
<dbReference type="EMBL" id="LSCR01000012">
    <property type="protein sequence ID" value="KXB34695.1"/>
    <property type="molecule type" value="Genomic_DNA"/>
</dbReference>
<dbReference type="GO" id="GO:0005829">
    <property type="term" value="C:cytosol"/>
    <property type="evidence" value="ECO:0007669"/>
    <property type="project" value="TreeGrafter"/>
</dbReference>
<dbReference type="CDD" id="cd00351">
    <property type="entry name" value="TS_Pyrimidine_HMase"/>
    <property type="match status" value="1"/>
</dbReference>
<comment type="caution">
    <text evidence="7">The sequence shown here is derived from an EMBL/GenBank/DDBJ whole genome shotgun (WGS) entry which is preliminary data.</text>
</comment>
<protein>
    <recommendedName>
        <fullName evidence="1 4">Thymidylate synthase</fullName>
        <shortName evidence="4">TS</shortName>
        <shortName evidence="4">TSase</shortName>
        <ecNumber evidence="1 4">2.1.1.45</ecNumber>
    </recommendedName>
</protein>
<proteinExistence type="inferred from homology"/>
<dbReference type="GO" id="GO:0004799">
    <property type="term" value="F:thymidylate synthase activity"/>
    <property type="evidence" value="ECO:0007669"/>
    <property type="project" value="UniProtKB-UniRule"/>
</dbReference>
<dbReference type="Proteomes" id="UP000070675">
    <property type="component" value="Unassembled WGS sequence"/>
</dbReference>
<dbReference type="InterPro" id="IPR036926">
    <property type="entry name" value="Thymidate_synth/dCMP_Mease_sf"/>
</dbReference>
<dbReference type="InterPro" id="IPR045097">
    <property type="entry name" value="Thymidate_synth/dCMP_Mease"/>
</dbReference>
<comment type="pathway">
    <text evidence="4">Pyrimidine metabolism; dTTP biosynthesis.</text>
</comment>
<dbReference type="PATRIC" id="fig|1393034.3.peg.768"/>
<comment type="subunit">
    <text evidence="4">Homodimer.</text>
</comment>
<feature type="binding site" evidence="4">
    <location>
        <position position="365"/>
    </location>
    <ligand>
        <name>(6R)-5,10-methylene-5,6,7,8-tetrahydrofolate</name>
        <dbReference type="ChEBI" id="CHEBI:15636"/>
    </ligand>
</feature>
<dbReference type="InterPro" id="IPR023451">
    <property type="entry name" value="Thymidate_synth/dCMP_Mease_dom"/>
</dbReference>
<sequence length="366" mass="41937">MTHVEYMEYSHGKRTYSHDECSCSNERHDIGDQNRSSDTQTDTQTTTYISSDEKVDNVAANSTIDKPVESASATNYTQQHERNGMSKADTQFIRMCSDIIEHGTTNNSELVRPHWEDGTPAYTIKQFGVCNRYDLREEFPALTLRRTALKSAMDEVLWIYQKKSNNIHDLKSHIWDQWADETGSIGKAYGYQIAQVSHYPEGDMDQMDKALYDLKHTPFSRRIITNMYTFADLSEMHLYPCAYSVTYNVTQGPNDPKPVLNMLLMQRSQDILAANNWNVAQYAILLMMVAQTCKMQAGQLVHIISDAHIYDRHIPIIKELITRPTYPAPSVTLNPEIDDFYAFTTDDLIVENYQHGPQVKNIPIAI</sequence>
<feature type="binding site" evidence="4">
    <location>
        <position position="270"/>
    </location>
    <ligand>
        <name>(6R)-5,10-methylene-5,6,7,8-tetrahydrofolate</name>
        <dbReference type="ChEBI" id="CHEBI:15636"/>
    </ligand>
</feature>
<feature type="domain" description="Thymidylate synthase/dCMP hydroxymethylase" evidence="6">
    <location>
        <begin position="91"/>
        <end position="361"/>
    </location>
</feature>
<evidence type="ECO:0000256" key="3">
    <source>
        <dbReference type="ARBA" id="ARBA00022679"/>
    </source>
</evidence>
<comment type="function">
    <text evidence="4">Catalyzes the reductive methylation of 2'-deoxyuridine-5'-monophosphate (dUMP) to 2'-deoxythymidine-5'-monophosphate (dTMP) while utilizing 5,10-methylenetetrahydrofolate (mTHF) as the methyl donor and reductant in the reaction, yielding dihydrofolate (DHF) as a by-product. This enzymatic reaction provides an intracellular de novo source of dTMP, an essential precursor for DNA biosynthesis.</text>
</comment>
<feature type="binding site" description="in other chain" evidence="4">
    <location>
        <position position="278"/>
    </location>
    <ligand>
        <name>dUMP</name>
        <dbReference type="ChEBI" id="CHEBI:246422"/>
        <note>ligand shared between dimeric partners</note>
    </ligand>
</feature>
<dbReference type="STRING" id="1393034.HMPREF3192_00794"/>
<feature type="binding site" evidence="4">
    <location>
        <begin position="221"/>
        <end position="222"/>
    </location>
    <ligand>
        <name>dUMP</name>
        <dbReference type="ChEBI" id="CHEBI:246422"/>
        <note>ligand shared between dimeric partners</note>
    </ligand>
</feature>
<comment type="similarity">
    <text evidence="4">Belongs to the thymidylate synthase family. Bacterial-type ThyA subfamily.</text>
</comment>
<feature type="region of interest" description="Disordered" evidence="5">
    <location>
        <begin position="1"/>
        <end position="21"/>
    </location>
</feature>
<dbReference type="GO" id="GO:0006235">
    <property type="term" value="P:dTTP biosynthetic process"/>
    <property type="evidence" value="ECO:0007669"/>
    <property type="project" value="UniProtKB-UniRule"/>
</dbReference>
<comment type="caution">
    <text evidence="4">Lacks conserved residue(s) required for the propagation of feature annotation.</text>
</comment>
<keyword evidence="3 4" id="KW-0808">Transferase</keyword>
<evidence type="ECO:0000256" key="5">
    <source>
        <dbReference type="SAM" id="MobiDB-lite"/>
    </source>
</evidence>
<comment type="catalytic activity">
    <reaction evidence="4">
        <text>dUMP + (6R)-5,10-methylene-5,6,7,8-tetrahydrofolate = 7,8-dihydrofolate + dTMP</text>
        <dbReference type="Rhea" id="RHEA:12104"/>
        <dbReference type="ChEBI" id="CHEBI:15636"/>
        <dbReference type="ChEBI" id="CHEBI:57451"/>
        <dbReference type="ChEBI" id="CHEBI:63528"/>
        <dbReference type="ChEBI" id="CHEBI:246422"/>
        <dbReference type="EC" id="2.1.1.45"/>
    </reaction>
</comment>
<keyword evidence="8" id="KW-1185">Reference proteome</keyword>
<feature type="binding site" description="in other chain" evidence="4">
    <location>
        <begin position="267"/>
        <end position="270"/>
    </location>
    <ligand>
        <name>dUMP</name>
        <dbReference type="ChEBI" id="CHEBI:246422"/>
        <note>ligand shared between dimeric partners</note>
    </ligand>
</feature>
<evidence type="ECO:0000256" key="1">
    <source>
        <dbReference type="ARBA" id="ARBA00011947"/>
    </source>
</evidence>
<evidence type="ECO:0000313" key="8">
    <source>
        <dbReference type="Proteomes" id="UP000070675"/>
    </source>
</evidence>
<name>A0A133XUS3_9ACTN</name>
<dbReference type="EC" id="2.1.1.45" evidence="1 4"/>
<dbReference type="PANTHER" id="PTHR11548:SF1">
    <property type="entry name" value="THYMIDYLATE SYNTHASE 1"/>
    <property type="match status" value="1"/>
</dbReference>
<feature type="binding site" description="in other chain" evidence="4">
    <location>
        <begin position="308"/>
        <end position="310"/>
    </location>
    <ligand>
        <name>dUMP</name>
        <dbReference type="ChEBI" id="CHEBI:246422"/>
        <note>ligand shared between dimeric partners</note>
    </ligand>
</feature>
<keyword evidence="4" id="KW-0963">Cytoplasm</keyword>
<dbReference type="PRINTS" id="PR00108">
    <property type="entry name" value="THYMDSNTHASE"/>
</dbReference>